<sequence>MIRTSIVISFLLVVHQLYGQQLFSTNPDSAVLHTEDITLFWNLFDKNPSLNAGILESEYLQKGSEGLKAFIPNRIESGKHLNKIIKHNREYYKSIHESSLSIISKKELILTHFKKFQQLYPGAVFPDVYFVIGAKNSGGTAFKNGLIVGAEVFGEIENKIAPRVDIDLIDDVVIHELVHFQQNYVLNRSLLAQSIREGSADFLCELVTGTHSNQIIYEYGNAHEAELWKEFKERMFENSWSGWLYYQRDKSRPNDLGYWMGYKITKAYYDKAENKSKAIVDILTIQDFKKFLEDSAYVGSR</sequence>
<comment type="caution">
    <text evidence="1">The sequence shown here is derived from an EMBL/GenBank/DDBJ whole genome shotgun (WGS) entry which is preliminary data.</text>
</comment>
<accession>A0A401U8B9</accession>
<dbReference type="RefSeq" id="WP_127121775.1">
    <property type="nucleotide sequence ID" value="NZ_BHXQ01000002.1"/>
</dbReference>
<dbReference type="AlphaFoldDB" id="A0A401U8B9"/>
<name>A0A401U8B9_9BACT</name>
<dbReference type="Pfam" id="PF25594">
    <property type="entry name" value="GldB_lipo"/>
    <property type="match status" value="1"/>
</dbReference>
<evidence type="ECO:0000313" key="1">
    <source>
        <dbReference type="EMBL" id="GCC51138.1"/>
    </source>
</evidence>
<dbReference type="EMBL" id="BHXQ01000002">
    <property type="protein sequence ID" value="GCC51138.1"/>
    <property type="molecule type" value="Genomic_DNA"/>
</dbReference>
<keyword evidence="2" id="KW-1185">Reference proteome</keyword>
<gene>
    <name evidence="1" type="ORF">SanaruYs_13580</name>
</gene>
<evidence type="ECO:0000313" key="2">
    <source>
        <dbReference type="Proteomes" id="UP000288227"/>
    </source>
</evidence>
<dbReference type="Proteomes" id="UP000288227">
    <property type="component" value="Unassembled WGS sequence"/>
</dbReference>
<dbReference type="OrthoDB" id="6402335at2"/>
<proteinExistence type="predicted"/>
<reference evidence="1 2" key="1">
    <citation type="submission" date="2018-11" db="EMBL/GenBank/DDBJ databases">
        <title>Chryseotalea sanarue gen. nov., sp., nov., a member of the family Cytophagaceae, isolated from a brackish lake in Hamamatsu Japan.</title>
        <authorList>
            <person name="Maejima Y."/>
            <person name="Iino T."/>
            <person name="Muraguchi Y."/>
            <person name="Fukuda K."/>
            <person name="Ohkuma M."/>
            <person name="Moriuchi R."/>
            <person name="Dohra H."/>
            <person name="Kimbara K."/>
            <person name="Shintani M."/>
        </authorList>
    </citation>
    <scope>NUCLEOTIDE SEQUENCE [LARGE SCALE GENOMIC DNA]</scope>
    <source>
        <strain evidence="1 2">Ys</strain>
    </source>
</reference>
<dbReference type="InterPro" id="IPR019853">
    <property type="entry name" value="GldB-like"/>
</dbReference>
<organism evidence="1 2">
    <name type="scientific">Chryseotalea sanaruensis</name>
    <dbReference type="NCBI Taxonomy" id="2482724"/>
    <lineage>
        <taxon>Bacteria</taxon>
        <taxon>Pseudomonadati</taxon>
        <taxon>Bacteroidota</taxon>
        <taxon>Cytophagia</taxon>
        <taxon>Cytophagales</taxon>
        <taxon>Chryseotaleaceae</taxon>
        <taxon>Chryseotalea</taxon>
    </lineage>
</organism>
<protein>
    <submittedName>
        <fullName evidence="1">Uncharacterized protein</fullName>
    </submittedName>
</protein>